<accession>A0A5C5FT61</accession>
<dbReference type="STRING" id="5288.A0A5C5FT61"/>
<dbReference type="PANTHER" id="PTHR32470:SF2">
    <property type="entry name" value="NADH DEHYDROGENASE [UBIQUINONE] 1 ALPHA SUBCOMPLEX ASSEMBLY FACTOR 2"/>
    <property type="match status" value="1"/>
</dbReference>
<dbReference type="PANTHER" id="PTHR32470">
    <property type="entry name" value="ADH DEHYDROGENASE [UBIQUINONE] 1 ALPHA SUBCOMPLEX ASSEMBLY FACTOR 2"/>
    <property type="match status" value="1"/>
</dbReference>
<evidence type="ECO:0000313" key="3">
    <source>
        <dbReference type="EMBL" id="TNY19980.1"/>
    </source>
</evidence>
<sequence>MSLLRTAARRLGLGKYRYWKGTDLEGNQFFERPHPEYPDEWRKNKRYIEYAQVKPLSDYNYETIPVQWSSWLRRTRRDPPTLQELETDLQRQLRLRDNVARLEQAYRDEKLRLAGRAESARMVAAPRSQGEGADADADAEAGRATASVAGKEVDGLPLEDGGVDAPAGKHASVVARELDGVKHASPSRAPAPAPAPSASGSPRAAAPQAEGLPLRDGGVNPQAGKRAPVVARELREGAQRVEPNVGGAEGAQAVSAEEAARRRRDEEHAAALRRREEFAKQNPAPLRGNPGDSHQPQGWSPTAPARRR</sequence>
<dbReference type="GO" id="GO:0032981">
    <property type="term" value="P:mitochondrial respiratory chain complex I assembly"/>
    <property type="evidence" value="ECO:0007669"/>
    <property type="project" value="TreeGrafter"/>
</dbReference>
<keyword evidence="4" id="KW-1185">Reference proteome</keyword>
<dbReference type="GO" id="GO:0005739">
    <property type="term" value="C:mitochondrion"/>
    <property type="evidence" value="ECO:0007669"/>
    <property type="project" value="TreeGrafter"/>
</dbReference>
<dbReference type="OrthoDB" id="10255576at2759"/>
<dbReference type="Pfam" id="PF05071">
    <property type="entry name" value="NDUFA12"/>
    <property type="match status" value="1"/>
</dbReference>
<feature type="compositionally biased region" description="Low complexity" evidence="2">
    <location>
        <begin position="196"/>
        <end position="207"/>
    </location>
</feature>
<evidence type="ECO:0000313" key="4">
    <source>
        <dbReference type="Proteomes" id="UP000311382"/>
    </source>
</evidence>
<feature type="region of interest" description="Disordered" evidence="2">
    <location>
        <begin position="180"/>
        <end position="308"/>
    </location>
</feature>
<gene>
    <name evidence="3" type="ORF">DMC30DRAFT_417392</name>
</gene>
<dbReference type="GO" id="GO:0045271">
    <property type="term" value="C:respiratory chain complex I"/>
    <property type="evidence" value="ECO:0007669"/>
    <property type="project" value="InterPro"/>
</dbReference>
<evidence type="ECO:0000256" key="2">
    <source>
        <dbReference type="SAM" id="MobiDB-lite"/>
    </source>
</evidence>
<comment type="similarity">
    <text evidence="1">Belongs to the complex I NDUFA12 subunit family.</text>
</comment>
<dbReference type="AlphaFoldDB" id="A0A5C5FT61"/>
<dbReference type="InterPro" id="IPR052618">
    <property type="entry name" value="ComplexI_NDUFA12"/>
</dbReference>
<protein>
    <submittedName>
        <fullName evidence="3">Putative kinesin K39</fullName>
    </submittedName>
</protein>
<dbReference type="InterPro" id="IPR007763">
    <property type="entry name" value="NDUFA12"/>
</dbReference>
<dbReference type="Proteomes" id="UP000311382">
    <property type="component" value="Unassembled WGS sequence"/>
</dbReference>
<reference evidence="3 4" key="1">
    <citation type="submission" date="2019-03" db="EMBL/GenBank/DDBJ databases">
        <title>Rhodosporidium diobovatum UCD-FST 08-225 genome sequencing, assembly, and annotation.</title>
        <authorList>
            <person name="Fakankun I.U."/>
            <person name="Fristensky B."/>
            <person name="Levin D.B."/>
        </authorList>
    </citation>
    <scope>NUCLEOTIDE SEQUENCE [LARGE SCALE GENOMIC DNA]</scope>
    <source>
        <strain evidence="3 4">UCD-FST 08-225</strain>
    </source>
</reference>
<feature type="compositionally biased region" description="Basic and acidic residues" evidence="2">
    <location>
        <begin position="258"/>
        <end position="279"/>
    </location>
</feature>
<organism evidence="3 4">
    <name type="scientific">Rhodotorula diobovata</name>
    <dbReference type="NCBI Taxonomy" id="5288"/>
    <lineage>
        <taxon>Eukaryota</taxon>
        <taxon>Fungi</taxon>
        <taxon>Dikarya</taxon>
        <taxon>Basidiomycota</taxon>
        <taxon>Pucciniomycotina</taxon>
        <taxon>Microbotryomycetes</taxon>
        <taxon>Sporidiobolales</taxon>
        <taxon>Sporidiobolaceae</taxon>
        <taxon>Rhodotorula</taxon>
    </lineage>
</organism>
<name>A0A5C5FT61_9BASI</name>
<proteinExistence type="inferred from homology"/>
<dbReference type="EMBL" id="SOZI01000079">
    <property type="protein sequence ID" value="TNY19980.1"/>
    <property type="molecule type" value="Genomic_DNA"/>
</dbReference>
<feature type="region of interest" description="Disordered" evidence="2">
    <location>
        <begin position="117"/>
        <end position="165"/>
    </location>
</feature>
<evidence type="ECO:0000256" key="1">
    <source>
        <dbReference type="ARBA" id="ARBA00007355"/>
    </source>
</evidence>
<comment type="caution">
    <text evidence="3">The sequence shown here is derived from an EMBL/GenBank/DDBJ whole genome shotgun (WGS) entry which is preliminary data.</text>
</comment>